<dbReference type="PANTHER" id="PTHR42915">
    <property type="entry name" value="HYPOTHETICAL 460 KDA PROTEIN IN FEUA-SIGW INTERGENIC REGION [PRECURSOR]"/>
    <property type="match status" value="1"/>
</dbReference>
<dbReference type="Pfam" id="PF07075">
    <property type="entry name" value="NamZ_N"/>
    <property type="match status" value="1"/>
</dbReference>
<keyword evidence="5" id="KW-1185">Reference proteome</keyword>
<evidence type="ECO:0000259" key="3">
    <source>
        <dbReference type="Pfam" id="PF20732"/>
    </source>
</evidence>
<dbReference type="Gene3D" id="3.90.1150.140">
    <property type="match status" value="1"/>
</dbReference>
<sequence>MRSIFHVVLLLLCVGWLAAGAAPAKPIVTGAEQTQLYVPYLKNKRIGMVINQTAVIGQRLLLDSLLKLGVKVTRVFGPEHGFRGNASNGAHVGDEIDSATGIPVVSLYGARKMPPQKDMDAIDIMIFDIQDVGCRFYTNINTLRDIMEACAEAGKELIILDRPNPNDYIDGPVLDMKLKSGIGQFPIPITHGLTVGEFAQMVNGQGWMTTKKKCKLKIIPLKNYHHGMDYTLPVHPSPNLNTQQSVLLYPALCLFEGTIISQGRGTYMPFTVLGAPALKGKYAFSFTPESIPGKSESPLHMGEACYGLDLRNFDTAPMRKAGKINLGWMIELYNAYPDKAKFFDRSYSKQMGDINKLAGTTEFMQQIVAGKSEAEIRRSWEPGLSNYKKMRTRYLLYP</sequence>
<dbReference type="PANTHER" id="PTHR42915:SF1">
    <property type="entry name" value="PEPTIDOGLYCAN BETA-N-ACETYLMURAMIDASE NAMZ"/>
    <property type="match status" value="1"/>
</dbReference>
<dbReference type="PIRSF" id="PIRSF016719">
    <property type="entry name" value="UCP016719"/>
    <property type="match status" value="1"/>
</dbReference>
<organism evidence="4 5">
    <name type="scientific">Chitinophaga qingshengii</name>
    <dbReference type="NCBI Taxonomy" id="1569794"/>
    <lineage>
        <taxon>Bacteria</taxon>
        <taxon>Pseudomonadati</taxon>
        <taxon>Bacteroidota</taxon>
        <taxon>Chitinophagia</taxon>
        <taxon>Chitinophagales</taxon>
        <taxon>Chitinophagaceae</taxon>
        <taxon>Chitinophaga</taxon>
    </lineage>
</organism>
<gene>
    <name evidence="4" type="ORF">ICL07_21560</name>
</gene>
<feature type="signal peptide" evidence="1">
    <location>
        <begin position="1"/>
        <end position="21"/>
    </location>
</feature>
<keyword evidence="1" id="KW-0732">Signal</keyword>
<feature type="domain" description="Peptidoglycan beta-N-acetylmuramidase NamZ C-terminal" evidence="3">
    <location>
        <begin position="247"/>
        <end position="397"/>
    </location>
</feature>
<evidence type="ECO:0000256" key="1">
    <source>
        <dbReference type="SAM" id="SignalP"/>
    </source>
</evidence>
<dbReference type="Pfam" id="PF20732">
    <property type="entry name" value="NamZ_C"/>
    <property type="match status" value="1"/>
</dbReference>
<feature type="domain" description="Peptidoglycan beta-N-acetylmuramidase NamZ N-terminal" evidence="2">
    <location>
        <begin position="46"/>
        <end position="243"/>
    </location>
</feature>
<feature type="chain" id="PRO_5046225862" evidence="1">
    <location>
        <begin position="22"/>
        <end position="398"/>
    </location>
</feature>
<dbReference type="Proteomes" id="UP000659124">
    <property type="component" value="Unassembled WGS sequence"/>
</dbReference>
<evidence type="ECO:0000313" key="4">
    <source>
        <dbReference type="EMBL" id="MBC9932991.1"/>
    </source>
</evidence>
<dbReference type="InterPro" id="IPR008302">
    <property type="entry name" value="NamZ"/>
</dbReference>
<dbReference type="InterPro" id="IPR048502">
    <property type="entry name" value="NamZ_N"/>
</dbReference>
<dbReference type="InterPro" id="IPR048503">
    <property type="entry name" value="NamZ_C"/>
</dbReference>
<evidence type="ECO:0000313" key="5">
    <source>
        <dbReference type="Proteomes" id="UP000659124"/>
    </source>
</evidence>
<accession>A0ABR7TR67</accession>
<protein>
    <submittedName>
        <fullName evidence="4">DUF1343 domain-containing protein</fullName>
    </submittedName>
</protein>
<comment type="caution">
    <text evidence="4">The sequence shown here is derived from an EMBL/GenBank/DDBJ whole genome shotgun (WGS) entry which is preliminary data.</text>
</comment>
<dbReference type="Gene3D" id="3.40.50.12170">
    <property type="entry name" value="Uncharacterised protein PF07075, DUF1343"/>
    <property type="match status" value="1"/>
</dbReference>
<evidence type="ECO:0000259" key="2">
    <source>
        <dbReference type="Pfam" id="PF07075"/>
    </source>
</evidence>
<reference evidence="4 5" key="1">
    <citation type="submission" date="2020-09" db="EMBL/GenBank/DDBJ databases">
        <title>Genome sequences of type strains of Chitinophaga qingshengii and Chitinophaga varians.</title>
        <authorList>
            <person name="Kittiwongwattana C."/>
        </authorList>
    </citation>
    <scope>NUCLEOTIDE SEQUENCE [LARGE SCALE GENOMIC DNA]</scope>
    <source>
        <strain evidence="4 5">JCM 30026</strain>
    </source>
</reference>
<dbReference type="RefSeq" id="WP_188090118.1">
    <property type="nucleotide sequence ID" value="NZ_JACVFC010000003.1"/>
</dbReference>
<proteinExistence type="predicted"/>
<dbReference type="EMBL" id="JACVFC010000003">
    <property type="protein sequence ID" value="MBC9932991.1"/>
    <property type="molecule type" value="Genomic_DNA"/>
</dbReference>
<name>A0ABR7TR67_9BACT</name>